<dbReference type="OrthoDB" id="2067995at2"/>
<evidence type="ECO:0000313" key="1">
    <source>
        <dbReference type="EMBL" id="RDU22187.1"/>
    </source>
</evidence>
<dbReference type="Proteomes" id="UP000255036">
    <property type="component" value="Unassembled WGS sequence"/>
</dbReference>
<organism evidence="1 2">
    <name type="scientific">Anaerosacchariphilus polymeriproducens</name>
    <dbReference type="NCBI Taxonomy" id="1812858"/>
    <lineage>
        <taxon>Bacteria</taxon>
        <taxon>Bacillati</taxon>
        <taxon>Bacillota</taxon>
        <taxon>Clostridia</taxon>
        <taxon>Lachnospirales</taxon>
        <taxon>Lachnospiraceae</taxon>
        <taxon>Anaerosacchariphilus</taxon>
    </lineage>
</organism>
<protein>
    <submittedName>
        <fullName evidence="1">Uncharacterized protein</fullName>
    </submittedName>
</protein>
<dbReference type="RefSeq" id="WP_115483368.1">
    <property type="nucleotide sequence ID" value="NZ_QRCT01000050.1"/>
</dbReference>
<reference evidence="1 2" key="1">
    <citation type="submission" date="2018-07" db="EMBL/GenBank/DDBJ databases">
        <title>Anaerosacharophilus polymeroproducens gen. nov. sp. nov., an anaerobic bacterium isolated from salt field.</title>
        <authorList>
            <person name="Kim W."/>
            <person name="Yang S.-H."/>
            <person name="Oh J."/>
            <person name="Lee J.-H."/>
            <person name="Kwon K.K."/>
        </authorList>
    </citation>
    <scope>NUCLEOTIDE SEQUENCE [LARGE SCALE GENOMIC DNA]</scope>
    <source>
        <strain evidence="1 2">MCWD5</strain>
    </source>
</reference>
<accession>A0A371ARJ2</accession>
<name>A0A371ARJ2_9FIRM</name>
<comment type="caution">
    <text evidence="1">The sequence shown here is derived from an EMBL/GenBank/DDBJ whole genome shotgun (WGS) entry which is preliminary data.</text>
</comment>
<dbReference type="AlphaFoldDB" id="A0A371ARJ2"/>
<keyword evidence="2" id="KW-1185">Reference proteome</keyword>
<gene>
    <name evidence="1" type="ORF">DWV06_16810</name>
</gene>
<dbReference type="EMBL" id="QRCT01000050">
    <property type="protein sequence ID" value="RDU22187.1"/>
    <property type="molecule type" value="Genomic_DNA"/>
</dbReference>
<proteinExistence type="predicted"/>
<evidence type="ECO:0000313" key="2">
    <source>
        <dbReference type="Proteomes" id="UP000255036"/>
    </source>
</evidence>
<sequence length="156" mass="17776">MYEVFGEFDSAEEMNRAAAGLLEEGDTKNILILAKENGIEEGIAQAYNAGAMEELTDPFMAAVGKLTVEKEQVTNMGSMKEVYFSYLVSQCMEEGFARKVRNKGKSFDDCLKKTYEKIEEECSKWMKENNIPRQGMVGCPIPDEVTYQWAKEYYVR</sequence>